<dbReference type="Proteomes" id="UP000037696">
    <property type="component" value="Unassembled WGS sequence"/>
</dbReference>
<dbReference type="GO" id="GO:0005829">
    <property type="term" value="C:cytosol"/>
    <property type="evidence" value="ECO:0007669"/>
    <property type="project" value="TreeGrafter"/>
</dbReference>
<comment type="caution">
    <text evidence="3">The sequence shown here is derived from an EMBL/GenBank/DDBJ whole genome shotgun (WGS) entry which is preliminary data.</text>
</comment>
<dbReference type="SUPFAM" id="SSF52833">
    <property type="entry name" value="Thioredoxin-like"/>
    <property type="match status" value="1"/>
</dbReference>
<dbReference type="InterPro" id="IPR045108">
    <property type="entry name" value="TXNDC17-like"/>
</dbReference>
<protein>
    <recommendedName>
        <fullName evidence="2">Thioredoxin domain-containing protein</fullName>
    </recommendedName>
</protein>
<dbReference type="STRING" id="229535.A0A0M9WBK4"/>
<comment type="similarity">
    <text evidence="1">Belongs to the thioredoxin family.</text>
</comment>
<dbReference type="Pfam" id="PF06110">
    <property type="entry name" value="TXD17-like_Trx"/>
    <property type="match status" value="1"/>
</dbReference>
<dbReference type="EMBL" id="LHQQ01000262">
    <property type="protein sequence ID" value="KOS38269.1"/>
    <property type="molecule type" value="Genomic_DNA"/>
</dbReference>
<dbReference type="PANTHER" id="PTHR12452">
    <property type="entry name" value="42-9-9 PROTEIN-RELATED"/>
    <property type="match status" value="1"/>
</dbReference>
<feature type="domain" description="Thioredoxin" evidence="2">
    <location>
        <begin position="51"/>
        <end position="149"/>
    </location>
</feature>
<organism evidence="3 4">
    <name type="scientific">Penicillium nordicum</name>
    <dbReference type="NCBI Taxonomy" id="229535"/>
    <lineage>
        <taxon>Eukaryota</taxon>
        <taxon>Fungi</taxon>
        <taxon>Dikarya</taxon>
        <taxon>Ascomycota</taxon>
        <taxon>Pezizomycotina</taxon>
        <taxon>Eurotiomycetes</taxon>
        <taxon>Eurotiomycetidae</taxon>
        <taxon>Eurotiales</taxon>
        <taxon>Aspergillaceae</taxon>
        <taxon>Penicillium</taxon>
    </lineage>
</organism>
<dbReference type="GO" id="GO:0047134">
    <property type="term" value="F:protein-disulfide reductase [NAD(P)H] activity"/>
    <property type="evidence" value="ECO:0007669"/>
    <property type="project" value="InterPro"/>
</dbReference>
<evidence type="ECO:0000313" key="4">
    <source>
        <dbReference type="Proteomes" id="UP000037696"/>
    </source>
</evidence>
<dbReference type="OrthoDB" id="78947at2759"/>
<dbReference type="Gene3D" id="3.40.30.10">
    <property type="entry name" value="Glutaredoxin"/>
    <property type="match status" value="1"/>
</dbReference>
<proteinExistence type="inferred from homology"/>
<evidence type="ECO:0000313" key="3">
    <source>
        <dbReference type="EMBL" id="KOS38269.1"/>
    </source>
</evidence>
<accession>A0A0M9WBK4</accession>
<dbReference type="PANTHER" id="PTHR12452:SF0">
    <property type="entry name" value="THIOREDOXIN DOMAIN-CONTAINING PROTEIN 17"/>
    <property type="match status" value="1"/>
</dbReference>
<keyword evidence="4" id="KW-1185">Reference proteome</keyword>
<dbReference type="AlphaFoldDB" id="A0A0M9WBK4"/>
<name>A0A0M9WBK4_9EURO</name>
<dbReference type="InterPro" id="IPR010357">
    <property type="entry name" value="TXNDC17_dom"/>
</dbReference>
<evidence type="ECO:0000256" key="1">
    <source>
        <dbReference type="ARBA" id="ARBA00008987"/>
    </source>
</evidence>
<dbReference type="InterPro" id="IPR036249">
    <property type="entry name" value="Thioredoxin-like_sf"/>
</dbReference>
<sequence length="157" mass="17714">MPGLWISKIPLSRPYLLSKFCTQSRTVSTVARMPITKHFTLPSSVKELALSPDSKIFLAFISSPDPITKQPWCPDVRDALPHINNAFSGDDAPELAIVEVGQKPEWINPRNVYRTTWGTNNIPALVRYEQVNGKITETGRLVEAEILNKEKLREFIV</sequence>
<reference evidence="3 4" key="1">
    <citation type="submission" date="2015-08" db="EMBL/GenBank/DDBJ databases">
        <title>Genome sequencing of Penicillium nordicum.</title>
        <authorList>
            <person name="Nguyen H.D."/>
            <person name="Seifert K.A."/>
        </authorList>
    </citation>
    <scope>NUCLEOTIDE SEQUENCE [LARGE SCALE GENOMIC DNA]</scope>
    <source>
        <strain evidence="3 4">DAOMC 185683</strain>
    </source>
</reference>
<gene>
    <name evidence="3" type="ORF">ACN38_g10919</name>
</gene>
<evidence type="ECO:0000259" key="2">
    <source>
        <dbReference type="Pfam" id="PF06110"/>
    </source>
</evidence>